<feature type="compositionally biased region" description="Low complexity" evidence="1">
    <location>
        <begin position="508"/>
        <end position="537"/>
    </location>
</feature>
<evidence type="ECO:0000259" key="2">
    <source>
        <dbReference type="SMART" id="SM00504"/>
    </source>
</evidence>
<evidence type="ECO:0000313" key="3">
    <source>
        <dbReference type="EMBL" id="KAG7156644.1"/>
    </source>
</evidence>
<protein>
    <submittedName>
        <fullName evidence="3">E4 ubiquitin-protein ligase UFD2-like 1</fullName>
    </submittedName>
</protein>
<name>A0A8J5JHD2_HOMAM</name>
<dbReference type="GO" id="GO:0036503">
    <property type="term" value="P:ERAD pathway"/>
    <property type="evidence" value="ECO:0007669"/>
    <property type="project" value="InterPro"/>
</dbReference>
<organism evidence="3 4">
    <name type="scientific">Homarus americanus</name>
    <name type="common">American lobster</name>
    <dbReference type="NCBI Taxonomy" id="6706"/>
    <lineage>
        <taxon>Eukaryota</taxon>
        <taxon>Metazoa</taxon>
        <taxon>Ecdysozoa</taxon>
        <taxon>Arthropoda</taxon>
        <taxon>Crustacea</taxon>
        <taxon>Multicrustacea</taxon>
        <taxon>Malacostraca</taxon>
        <taxon>Eumalacostraca</taxon>
        <taxon>Eucarida</taxon>
        <taxon>Decapoda</taxon>
        <taxon>Pleocyemata</taxon>
        <taxon>Astacidea</taxon>
        <taxon>Nephropoidea</taxon>
        <taxon>Nephropidae</taxon>
        <taxon>Homarus</taxon>
    </lineage>
</organism>
<dbReference type="InterPro" id="IPR003613">
    <property type="entry name" value="Ubox_domain"/>
</dbReference>
<feature type="domain" description="U-box" evidence="2">
    <location>
        <begin position="420"/>
        <end position="483"/>
    </location>
</feature>
<dbReference type="GO" id="GO:0016874">
    <property type="term" value="F:ligase activity"/>
    <property type="evidence" value="ECO:0007669"/>
    <property type="project" value="UniProtKB-KW"/>
</dbReference>
<dbReference type="GO" id="GO:0005634">
    <property type="term" value="C:nucleus"/>
    <property type="evidence" value="ECO:0007669"/>
    <property type="project" value="TreeGrafter"/>
</dbReference>
<sequence>MVVCFCGEEHNTVVGYSITGLDYQVHPPPSKSLKYLRDLLYRHSRHDCSQMLQVGEFVYHYAVQWVQVESLCLRHLIVAVELGEDASVWIGNRETMTRVATMKTKLGIEAANAVAVRMMGSMTTVVTDSLEDLMWRIVSLIEYWDPSFQEDIKQSLCTKVWVLRLMNCPDVCPNFHLRVQMIRFVEMWSDDYMASSVFGWQAATGLVAVSPNLQVDQLLPNSLSSSLVKPFMKVLSSCWEQGHLAPIAAAAVHQVKELRVGPELRCLAQLVELASQMAKTIKGWYETGCWNGPMTVLLFENVFILLKILVATSPTMEAYESPGLAQAAAAALVSATSSVVSLTSKLLDRSNSSFTSLLVEIDGILNLLVSRKTPHSVGASLWRDHGYQLCFLTRQATEGGCPFLKIHEVCGERTEGCPERFLDSVTQAVMEAPVLLHSSKMVVDESTLIHLLLTSPSDPFTRCPLDPDTYSRLPDLQDDIVAWRNNTIGLQGIFNSGSEDETANSIVVGGTSNSDTNSSAADDTSSSVTIDISPRDC</sequence>
<dbReference type="PANTHER" id="PTHR13931">
    <property type="entry name" value="UBIQUITINATION FACTOR E4"/>
    <property type="match status" value="1"/>
</dbReference>
<dbReference type="SUPFAM" id="SSF57850">
    <property type="entry name" value="RING/U-box"/>
    <property type="match status" value="1"/>
</dbReference>
<dbReference type="GO" id="GO:0005737">
    <property type="term" value="C:cytoplasm"/>
    <property type="evidence" value="ECO:0007669"/>
    <property type="project" value="TreeGrafter"/>
</dbReference>
<comment type="caution">
    <text evidence="3">The sequence shown here is derived from an EMBL/GenBank/DDBJ whole genome shotgun (WGS) entry which is preliminary data.</text>
</comment>
<dbReference type="Gene3D" id="3.30.40.10">
    <property type="entry name" value="Zinc/RING finger domain, C3HC4 (zinc finger)"/>
    <property type="match status" value="1"/>
</dbReference>
<dbReference type="AlphaFoldDB" id="A0A8J5JHD2"/>
<dbReference type="GO" id="GO:0000209">
    <property type="term" value="P:protein polyubiquitination"/>
    <property type="evidence" value="ECO:0007669"/>
    <property type="project" value="TreeGrafter"/>
</dbReference>
<keyword evidence="4" id="KW-1185">Reference proteome</keyword>
<accession>A0A8J5JHD2</accession>
<dbReference type="GO" id="GO:0000151">
    <property type="term" value="C:ubiquitin ligase complex"/>
    <property type="evidence" value="ECO:0007669"/>
    <property type="project" value="InterPro"/>
</dbReference>
<dbReference type="InterPro" id="IPR013083">
    <property type="entry name" value="Znf_RING/FYVE/PHD"/>
</dbReference>
<feature type="region of interest" description="Disordered" evidence="1">
    <location>
        <begin position="504"/>
        <end position="537"/>
    </location>
</feature>
<reference evidence="3" key="1">
    <citation type="journal article" date="2021" name="Sci. Adv.">
        <title>The American lobster genome reveals insights on longevity, neural, and immune adaptations.</title>
        <authorList>
            <person name="Polinski J.M."/>
            <person name="Zimin A.V."/>
            <person name="Clark K.F."/>
            <person name="Kohn A.B."/>
            <person name="Sadowski N."/>
            <person name="Timp W."/>
            <person name="Ptitsyn A."/>
            <person name="Khanna P."/>
            <person name="Romanova D.Y."/>
            <person name="Williams P."/>
            <person name="Greenwood S.J."/>
            <person name="Moroz L.L."/>
            <person name="Walt D.R."/>
            <person name="Bodnar A.G."/>
        </authorList>
    </citation>
    <scope>NUCLEOTIDE SEQUENCE</scope>
    <source>
        <strain evidence="3">GMGI-L3</strain>
    </source>
</reference>
<dbReference type="PANTHER" id="PTHR13931:SF2">
    <property type="entry name" value="UBIQUITIN CONJUGATION FACTOR E4 B"/>
    <property type="match status" value="1"/>
</dbReference>
<dbReference type="InterPro" id="IPR045132">
    <property type="entry name" value="UBE4"/>
</dbReference>
<dbReference type="EMBL" id="JAHLQT010039062">
    <property type="protein sequence ID" value="KAG7156644.1"/>
    <property type="molecule type" value="Genomic_DNA"/>
</dbReference>
<evidence type="ECO:0000256" key="1">
    <source>
        <dbReference type="SAM" id="MobiDB-lite"/>
    </source>
</evidence>
<dbReference type="Pfam" id="PF04564">
    <property type="entry name" value="U-box"/>
    <property type="match status" value="1"/>
</dbReference>
<proteinExistence type="predicted"/>
<evidence type="ECO:0000313" key="4">
    <source>
        <dbReference type="Proteomes" id="UP000747542"/>
    </source>
</evidence>
<keyword evidence="3" id="KW-0436">Ligase</keyword>
<dbReference type="GO" id="GO:0034450">
    <property type="term" value="F:ubiquitin-ubiquitin ligase activity"/>
    <property type="evidence" value="ECO:0007669"/>
    <property type="project" value="InterPro"/>
</dbReference>
<gene>
    <name evidence="3" type="primary">UFD2-L1</name>
    <name evidence="3" type="ORF">Hamer_G006631</name>
</gene>
<dbReference type="Proteomes" id="UP000747542">
    <property type="component" value="Unassembled WGS sequence"/>
</dbReference>
<dbReference type="SMART" id="SM00504">
    <property type="entry name" value="Ubox"/>
    <property type="match status" value="1"/>
</dbReference>